<gene>
    <name evidence="7" type="ORF">KMZ29_26510</name>
</gene>
<dbReference type="InterPro" id="IPR036884">
    <property type="entry name" value="2Fe-2S-bd_dom_sf"/>
</dbReference>
<dbReference type="SUPFAM" id="SSF54292">
    <property type="entry name" value="2Fe-2S ferredoxin-like"/>
    <property type="match status" value="1"/>
</dbReference>
<dbReference type="Gene3D" id="1.10.150.120">
    <property type="entry name" value="[2Fe-2S]-binding domain"/>
    <property type="match status" value="1"/>
</dbReference>
<dbReference type="PANTHER" id="PTHR44379">
    <property type="entry name" value="OXIDOREDUCTASE WITH IRON-SULFUR SUBUNIT"/>
    <property type="match status" value="1"/>
</dbReference>
<keyword evidence="3" id="KW-0560">Oxidoreductase</keyword>
<keyword evidence="4" id="KW-0408">Iron</keyword>
<dbReference type="InterPro" id="IPR012675">
    <property type="entry name" value="Beta-grasp_dom_sf"/>
</dbReference>
<reference evidence="7" key="1">
    <citation type="submission" date="2021-06" db="EMBL/GenBank/DDBJ databases">
        <title>Bradyrhizobium sp. S2-20-1 Genome sequencing.</title>
        <authorList>
            <person name="Jin L."/>
        </authorList>
    </citation>
    <scope>NUCLEOTIDE SEQUENCE</scope>
    <source>
        <strain evidence="7">S2-20-1</strain>
    </source>
</reference>
<name>A0A975NDQ6_9BRAD</name>
<evidence type="ECO:0000256" key="1">
    <source>
        <dbReference type="ARBA" id="ARBA00022714"/>
    </source>
</evidence>
<dbReference type="InterPro" id="IPR002888">
    <property type="entry name" value="2Fe-2S-bd"/>
</dbReference>
<keyword evidence="5" id="KW-0411">Iron-sulfur</keyword>
<dbReference type="Pfam" id="PF01799">
    <property type="entry name" value="Fer2_2"/>
    <property type="match status" value="1"/>
</dbReference>
<organism evidence="7 8">
    <name type="scientific">Bradyrhizobium sediminis</name>
    <dbReference type="NCBI Taxonomy" id="2840469"/>
    <lineage>
        <taxon>Bacteria</taxon>
        <taxon>Pseudomonadati</taxon>
        <taxon>Pseudomonadota</taxon>
        <taxon>Alphaproteobacteria</taxon>
        <taxon>Hyphomicrobiales</taxon>
        <taxon>Nitrobacteraceae</taxon>
        <taxon>Bradyrhizobium</taxon>
    </lineage>
</organism>
<dbReference type="PROSITE" id="PS00197">
    <property type="entry name" value="2FE2S_FER_1"/>
    <property type="match status" value="1"/>
</dbReference>
<evidence type="ECO:0000256" key="3">
    <source>
        <dbReference type="ARBA" id="ARBA00023002"/>
    </source>
</evidence>
<evidence type="ECO:0000256" key="4">
    <source>
        <dbReference type="ARBA" id="ARBA00023004"/>
    </source>
</evidence>
<dbReference type="Proteomes" id="UP000680839">
    <property type="component" value="Chromosome"/>
</dbReference>
<evidence type="ECO:0000256" key="5">
    <source>
        <dbReference type="ARBA" id="ARBA00023014"/>
    </source>
</evidence>
<proteinExistence type="predicted"/>
<dbReference type="InterPro" id="IPR006058">
    <property type="entry name" value="2Fe2S_fd_BS"/>
</dbReference>
<dbReference type="GO" id="GO:0051537">
    <property type="term" value="F:2 iron, 2 sulfur cluster binding"/>
    <property type="evidence" value="ECO:0007669"/>
    <property type="project" value="UniProtKB-KW"/>
</dbReference>
<evidence type="ECO:0000313" key="7">
    <source>
        <dbReference type="EMBL" id="QWG13177.1"/>
    </source>
</evidence>
<dbReference type="AlphaFoldDB" id="A0A975NDQ6"/>
<accession>A0A975NDQ6</accession>
<dbReference type="PANTHER" id="PTHR44379:SF2">
    <property type="entry name" value="BLR6218 PROTEIN"/>
    <property type="match status" value="1"/>
</dbReference>
<dbReference type="GO" id="GO:0016491">
    <property type="term" value="F:oxidoreductase activity"/>
    <property type="evidence" value="ECO:0007669"/>
    <property type="project" value="UniProtKB-KW"/>
</dbReference>
<dbReference type="SUPFAM" id="SSF47741">
    <property type="entry name" value="CO dehydrogenase ISP C-domain like"/>
    <property type="match status" value="1"/>
</dbReference>
<dbReference type="GO" id="GO:0046872">
    <property type="term" value="F:metal ion binding"/>
    <property type="evidence" value="ECO:0007669"/>
    <property type="project" value="UniProtKB-KW"/>
</dbReference>
<protein>
    <submittedName>
        <fullName evidence="7">(2Fe-2S)-binding protein</fullName>
    </submittedName>
</protein>
<sequence length="163" mass="17453">MPNLNINGRNMSVEAAPDTPLLWAIREQLQMTGTKFGCGAGLCGACTVHVNGEAVRSCQTSLSDVAGKKITTIEGLSAKGDHPLQKAWIAEQVPQCGYCQSGQIMQAASLLARNPNPSKEEVVAHMDGNLCRCMTYSRIQKAIMRAASEMRTASNAGTERRAT</sequence>
<evidence type="ECO:0000256" key="2">
    <source>
        <dbReference type="ARBA" id="ARBA00022723"/>
    </source>
</evidence>
<dbReference type="Gene3D" id="3.10.20.30">
    <property type="match status" value="1"/>
</dbReference>
<dbReference type="RefSeq" id="WP_215621922.1">
    <property type="nucleotide sequence ID" value="NZ_CP076134.1"/>
</dbReference>
<dbReference type="PROSITE" id="PS51085">
    <property type="entry name" value="2FE2S_FER_2"/>
    <property type="match status" value="1"/>
</dbReference>
<dbReference type="InterPro" id="IPR036010">
    <property type="entry name" value="2Fe-2S_ferredoxin-like_sf"/>
</dbReference>
<dbReference type="EMBL" id="CP076134">
    <property type="protein sequence ID" value="QWG13177.1"/>
    <property type="molecule type" value="Genomic_DNA"/>
</dbReference>
<keyword evidence="2" id="KW-0479">Metal-binding</keyword>
<dbReference type="InterPro" id="IPR001041">
    <property type="entry name" value="2Fe-2S_ferredoxin-type"/>
</dbReference>
<evidence type="ECO:0000259" key="6">
    <source>
        <dbReference type="PROSITE" id="PS51085"/>
    </source>
</evidence>
<dbReference type="Pfam" id="PF00111">
    <property type="entry name" value="Fer2"/>
    <property type="match status" value="1"/>
</dbReference>
<dbReference type="InterPro" id="IPR051452">
    <property type="entry name" value="Diverse_Oxidoreductases"/>
</dbReference>
<evidence type="ECO:0000313" key="8">
    <source>
        <dbReference type="Proteomes" id="UP000680839"/>
    </source>
</evidence>
<dbReference type="FunFam" id="3.10.20.30:FF:000020">
    <property type="entry name" value="Xanthine dehydrogenase iron-sulfur subunit"/>
    <property type="match status" value="1"/>
</dbReference>
<keyword evidence="1" id="KW-0001">2Fe-2S</keyword>
<feature type="domain" description="2Fe-2S ferredoxin-type" evidence="6">
    <location>
        <begin position="1"/>
        <end position="76"/>
    </location>
</feature>
<dbReference type="CDD" id="cd00207">
    <property type="entry name" value="fer2"/>
    <property type="match status" value="1"/>
</dbReference>